<dbReference type="OrthoDB" id="672632at2"/>
<proteinExistence type="predicted"/>
<reference evidence="1 2" key="1">
    <citation type="submission" date="2016-10" db="EMBL/GenBank/DDBJ databases">
        <authorList>
            <person name="de Groot N.N."/>
        </authorList>
    </citation>
    <scope>NUCLEOTIDE SEQUENCE [LARGE SCALE GENOMIC DNA]</scope>
    <source>
        <strain evidence="1 2">DSM 21039</strain>
    </source>
</reference>
<protein>
    <submittedName>
        <fullName evidence="1">Uncharacterized protein</fullName>
    </submittedName>
</protein>
<accession>A0A1H8KAD7</accession>
<dbReference type="RefSeq" id="WP_089921300.1">
    <property type="nucleotide sequence ID" value="NZ_FOBB01000014.1"/>
</dbReference>
<dbReference type="Proteomes" id="UP000198984">
    <property type="component" value="Unassembled WGS sequence"/>
</dbReference>
<evidence type="ECO:0000313" key="2">
    <source>
        <dbReference type="Proteomes" id="UP000198984"/>
    </source>
</evidence>
<keyword evidence="2" id="KW-1185">Reference proteome</keyword>
<sequence length="213" mass="23886">MPKQKGPVFYTGTRGDACFYKMDGQYYVRRKSTLSGKRVKRDKAFTLTRVYADLLGQASRLAAAVYRCLPREERKHAQYRAMTGEALRMLKEGVVADIISARLEQAYVVKEEAVVSVAPDNIVPGTLTVGIDKDLAMPGIAPAGIVKEEIVAPPVKILKTDRSKTAVARLKGKRLFMRLPKQVDIHTMPDGRMEIRLTKKAYVKRDKAVIFME</sequence>
<organism evidence="1 2">
    <name type="scientific">Chitinophaga rupis</name>
    <dbReference type="NCBI Taxonomy" id="573321"/>
    <lineage>
        <taxon>Bacteria</taxon>
        <taxon>Pseudomonadati</taxon>
        <taxon>Bacteroidota</taxon>
        <taxon>Chitinophagia</taxon>
        <taxon>Chitinophagales</taxon>
        <taxon>Chitinophagaceae</taxon>
        <taxon>Chitinophaga</taxon>
    </lineage>
</organism>
<dbReference type="EMBL" id="FOBB01000014">
    <property type="protein sequence ID" value="SEN89805.1"/>
    <property type="molecule type" value="Genomic_DNA"/>
</dbReference>
<name>A0A1H8KAD7_9BACT</name>
<dbReference type="STRING" id="573321.SAMN04488505_11477"/>
<gene>
    <name evidence="1" type="ORF">SAMN04488505_11477</name>
</gene>
<evidence type="ECO:0000313" key="1">
    <source>
        <dbReference type="EMBL" id="SEN89805.1"/>
    </source>
</evidence>
<dbReference type="AlphaFoldDB" id="A0A1H8KAD7"/>